<dbReference type="Gene3D" id="3.40.50.1910">
    <property type="match status" value="1"/>
</dbReference>
<dbReference type="SUPFAM" id="SSF56815">
    <property type="entry name" value="Sec1/munc18-like (SM) proteins"/>
    <property type="match status" value="1"/>
</dbReference>
<gene>
    <name evidence="3" type="primary">Scfd2_1</name>
    <name evidence="3" type="ORF">SAPAEN_R01345</name>
</gene>
<accession>A0A7K7TE30</accession>
<dbReference type="OrthoDB" id="549905at2759"/>
<reference evidence="3 4" key="1">
    <citation type="submission" date="2019-09" db="EMBL/GenBank/DDBJ databases">
        <title>Bird 10,000 Genomes (B10K) Project - Family phase.</title>
        <authorList>
            <person name="Zhang G."/>
        </authorList>
    </citation>
    <scope>NUCLEOTIDE SEQUENCE [LARGE SCALE GENOMIC DNA]</scope>
    <source>
        <strain evidence="3">B10K-DU-030-41</strain>
        <tissue evidence="3">Muscle</tissue>
    </source>
</reference>
<comment type="similarity">
    <text evidence="1">Belongs to the STXBP/unc-18/SEC1 family.</text>
</comment>
<keyword evidence="2" id="KW-0653">Protein transport</keyword>
<dbReference type="InterPro" id="IPR027482">
    <property type="entry name" value="Sec1-like_dom2"/>
</dbReference>
<protein>
    <submittedName>
        <fullName evidence="3">SCFD2 protein</fullName>
    </submittedName>
</protein>
<feature type="non-terminal residue" evidence="3">
    <location>
        <position position="1"/>
    </location>
</feature>
<feature type="non-terminal residue" evidence="3">
    <location>
        <position position="170"/>
    </location>
</feature>
<evidence type="ECO:0000313" key="4">
    <source>
        <dbReference type="Proteomes" id="UP000589485"/>
    </source>
</evidence>
<dbReference type="AlphaFoldDB" id="A0A7K7TE30"/>
<dbReference type="Proteomes" id="UP000589485">
    <property type="component" value="Unassembled WGS sequence"/>
</dbReference>
<keyword evidence="4" id="KW-1185">Reference proteome</keyword>
<evidence type="ECO:0000256" key="1">
    <source>
        <dbReference type="ARBA" id="ARBA00009884"/>
    </source>
</evidence>
<dbReference type="GO" id="GO:0015031">
    <property type="term" value="P:protein transport"/>
    <property type="evidence" value="ECO:0007669"/>
    <property type="project" value="UniProtKB-KW"/>
</dbReference>
<sequence length="170" mass="18612">GCDSSQNLTSQKATDAVNNIFQSLRDIARARMHMKQFNSIHNPGSNTHQASGSFPASYKPLLKQVVEEICNPDRLDPVDIEHMSSGLTDLLKTGFSMFMKVNRPHPGDNPLLIIFMVGGVSVSEVKMVKDLVATRKPGTQVIVLSSALLTPHSAVEMLFAPDRLQPDTDI</sequence>
<dbReference type="EMBL" id="VZSY01001319">
    <property type="protein sequence ID" value="NXA14101.1"/>
    <property type="molecule type" value="Genomic_DNA"/>
</dbReference>
<dbReference type="InterPro" id="IPR001619">
    <property type="entry name" value="Sec1-like"/>
</dbReference>
<comment type="caution">
    <text evidence="3">The sequence shown here is derived from an EMBL/GenBank/DDBJ whole genome shotgun (WGS) entry which is preliminary data.</text>
</comment>
<dbReference type="Gene3D" id="1.25.40.60">
    <property type="match status" value="1"/>
</dbReference>
<dbReference type="GO" id="GO:0016192">
    <property type="term" value="P:vesicle-mediated transport"/>
    <property type="evidence" value="ECO:0007669"/>
    <property type="project" value="InterPro"/>
</dbReference>
<dbReference type="PANTHER" id="PTHR11679">
    <property type="entry name" value="VESICLE PROTEIN SORTING-ASSOCIATED"/>
    <property type="match status" value="1"/>
</dbReference>
<organism evidence="3 4">
    <name type="scientific">Sapayoa aenigma</name>
    <name type="common">broad-billed sapayoa</name>
    <dbReference type="NCBI Taxonomy" id="239371"/>
    <lineage>
        <taxon>Eukaryota</taxon>
        <taxon>Metazoa</taxon>
        <taxon>Chordata</taxon>
        <taxon>Craniata</taxon>
        <taxon>Vertebrata</taxon>
        <taxon>Euteleostomi</taxon>
        <taxon>Archelosauria</taxon>
        <taxon>Archosauria</taxon>
        <taxon>Dinosauria</taxon>
        <taxon>Saurischia</taxon>
        <taxon>Theropoda</taxon>
        <taxon>Coelurosauria</taxon>
        <taxon>Aves</taxon>
        <taxon>Neognathae</taxon>
        <taxon>Neoaves</taxon>
        <taxon>Telluraves</taxon>
        <taxon>Australaves</taxon>
        <taxon>Passeriformes</taxon>
        <taxon>Tyrannidae</taxon>
        <taxon>Sapayoa</taxon>
    </lineage>
</organism>
<name>A0A7K7TE30_9TYRA</name>
<dbReference type="Pfam" id="PF00995">
    <property type="entry name" value="Sec1"/>
    <property type="match status" value="1"/>
</dbReference>
<evidence type="ECO:0000256" key="2">
    <source>
        <dbReference type="ARBA" id="ARBA00022927"/>
    </source>
</evidence>
<keyword evidence="2" id="KW-0813">Transport</keyword>
<dbReference type="InterPro" id="IPR036045">
    <property type="entry name" value="Sec1-like_sf"/>
</dbReference>
<evidence type="ECO:0000313" key="3">
    <source>
        <dbReference type="EMBL" id="NXA14101.1"/>
    </source>
</evidence>
<proteinExistence type="inferred from homology"/>